<dbReference type="EMBL" id="HG793157">
    <property type="protein sequence ID" value="CRL27877.1"/>
    <property type="molecule type" value="Genomic_DNA"/>
</dbReference>
<feature type="compositionally biased region" description="Polar residues" evidence="1">
    <location>
        <begin position="54"/>
        <end position="71"/>
    </location>
</feature>
<evidence type="ECO:0000256" key="1">
    <source>
        <dbReference type="SAM" id="MobiDB-lite"/>
    </source>
</evidence>
<dbReference type="GO" id="GO:0016740">
    <property type="term" value="F:transferase activity"/>
    <property type="evidence" value="ECO:0007669"/>
    <property type="project" value="UniProtKB-KW"/>
</dbReference>
<keyword evidence="2" id="KW-0808">Transferase</keyword>
<reference evidence="2 3" key="1">
    <citation type="journal article" date="2014" name="Nat. Commun.">
        <title>Multiple recent horizontal transfers of a large genomic region in cheese making fungi.</title>
        <authorList>
            <person name="Cheeseman K."/>
            <person name="Ropars J."/>
            <person name="Renault P."/>
            <person name="Dupont J."/>
            <person name="Gouzy J."/>
            <person name="Branca A."/>
            <person name="Abraham A.L."/>
            <person name="Ceppi M."/>
            <person name="Conseiller E."/>
            <person name="Debuchy R."/>
            <person name="Malagnac F."/>
            <person name="Goarin A."/>
            <person name="Silar P."/>
            <person name="Lacoste S."/>
            <person name="Sallet E."/>
            <person name="Bensimon A."/>
            <person name="Giraud T."/>
            <person name="Brygoo Y."/>
        </authorList>
    </citation>
    <scope>NUCLEOTIDE SEQUENCE [LARGE SCALE GENOMIC DNA]</scope>
    <source>
        <strain evidence="3">FM 013</strain>
    </source>
</reference>
<gene>
    <name evidence="2" type="ORF">PCAMFM013_S024g000132</name>
</gene>
<dbReference type="Proteomes" id="UP000053732">
    <property type="component" value="Unassembled WGS sequence"/>
</dbReference>
<organism evidence="2 3">
    <name type="scientific">Penicillium camemberti (strain FM 013)</name>
    <dbReference type="NCBI Taxonomy" id="1429867"/>
    <lineage>
        <taxon>Eukaryota</taxon>
        <taxon>Fungi</taxon>
        <taxon>Dikarya</taxon>
        <taxon>Ascomycota</taxon>
        <taxon>Pezizomycotina</taxon>
        <taxon>Eurotiomycetes</taxon>
        <taxon>Eurotiomycetidae</taxon>
        <taxon>Eurotiales</taxon>
        <taxon>Aspergillaceae</taxon>
        <taxon>Penicillium</taxon>
    </lineage>
</organism>
<dbReference type="STRING" id="1429867.A0A0G4PN85"/>
<name>A0A0G4PN85_PENC3</name>
<proteinExistence type="predicted"/>
<feature type="region of interest" description="Disordered" evidence="1">
    <location>
        <begin position="45"/>
        <end position="71"/>
    </location>
</feature>
<evidence type="ECO:0000313" key="3">
    <source>
        <dbReference type="Proteomes" id="UP000053732"/>
    </source>
</evidence>
<evidence type="ECO:0000313" key="2">
    <source>
        <dbReference type="EMBL" id="CRL27877.1"/>
    </source>
</evidence>
<accession>A0A0G4PN85</accession>
<keyword evidence="3" id="KW-1185">Reference proteome</keyword>
<sequence>MPAHPDSNLYPEASGPAKVLVDQHRAEQPLKLYAGWFCPYSNVSGSPSKRKISHTNISRSTHTTSQNHYSH</sequence>
<dbReference type="AlphaFoldDB" id="A0A0G4PN85"/>
<protein>
    <submittedName>
        <fullName evidence="2">Glutathione S-transferase, N-terminal</fullName>
    </submittedName>
</protein>